<dbReference type="Gene3D" id="3.40.50.2300">
    <property type="match status" value="1"/>
</dbReference>
<keyword evidence="6" id="KW-1185">Reference proteome</keyword>
<dbReference type="PROSITE" id="PS50110">
    <property type="entry name" value="RESPONSE_REGULATORY"/>
    <property type="match status" value="1"/>
</dbReference>
<organism evidence="5 6">
    <name type="scientific">Dactylosporangium siamense</name>
    <dbReference type="NCBI Taxonomy" id="685454"/>
    <lineage>
        <taxon>Bacteria</taxon>
        <taxon>Bacillati</taxon>
        <taxon>Actinomycetota</taxon>
        <taxon>Actinomycetes</taxon>
        <taxon>Micromonosporales</taxon>
        <taxon>Micromonosporaceae</taxon>
        <taxon>Dactylosporangium</taxon>
    </lineage>
</organism>
<evidence type="ECO:0000256" key="2">
    <source>
        <dbReference type="PROSITE-ProRule" id="PRU00169"/>
    </source>
</evidence>
<dbReference type="InterPro" id="IPR011006">
    <property type="entry name" value="CheY-like_superfamily"/>
</dbReference>
<dbReference type="Pfam" id="PF00072">
    <property type="entry name" value="Response_reg"/>
    <property type="match status" value="1"/>
</dbReference>
<evidence type="ECO:0000313" key="6">
    <source>
        <dbReference type="Proteomes" id="UP000660611"/>
    </source>
</evidence>
<reference evidence="5" key="1">
    <citation type="submission" date="2021-01" db="EMBL/GenBank/DDBJ databases">
        <title>Whole genome shotgun sequence of Dactylosporangium siamense NBRC 106093.</title>
        <authorList>
            <person name="Komaki H."/>
            <person name="Tamura T."/>
        </authorList>
    </citation>
    <scope>NUCLEOTIDE SEQUENCE</scope>
    <source>
        <strain evidence="5">NBRC 106093</strain>
    </source>
</reference>
<feature type="domain" description="HTH luxR-type" evidence="3">
    <location>
        <begin position="144"/>
        <end position="209"/>
    </location>
</feature>
<dbReference type="InterPro" id="IPR036388">
    <property type="entry name" value="WH-like_DNA-bd_sf"/>
</dbReference>
<gene>
    <name evidence="5" type="ORF">Dsi01nite_018890</name>
</gene>
<evidence type="ECO:0000259" key="3">
    <source>
        <dbReference type="PROSITE" id="PS50043"/>
    </source>
</evidence>
<evidence type="ECO:0000259" key="4">
    <source>
        <dbReference type="PROSITE" id="PS50110"/>
    </source>
</evidence>
<feature type="domain" description="Response regulatory" evidence="4">
    <location>
        <begin position="21"/>
        <end position="137"/>
    </location>
</feature>
<dbReference type="PRINTS" id="PR00038">
    <property type="entry name" value="HTHLUXR"/>
</dbReference>
<keyword evidence="2" id="KW-0597">Phosphoprotein</keyword>
<evidence type="ECO:0000313" key="5">
    <source>
        <dbReference type="EMBL" id="GIG43848.1"/>
    </source>
</evidence>
<keyword evidence="1 5" id="KW-0238">DNA-binding</keyword>
<dbReference type="InterPro" id="IPR001789">
    <property type="entry name" value="Sig_transdc_resp-reg_receiver"/>
</dbReference>
<sequence length="218" mass="22579">MSTATMPAVPGAGGAGREPRAVLLVDDHRIFTDVLAFALDAQPDLRCVAVANSARDGLAKAAVYAFDVAIVDLHLPDAGGLAVVEALRAMRPAALLVVLTGHPRADLAAAAHRAGADAFLAKDDALTAVLGVLRGAPPPRRRFDGAAGPQLTPREREVLALLACGADARRIAQELGLSMHTVRDYIKTILAKLGVHTQHAAVAAAVESGLVTTGKRYP</sequence>
<dbReference type="SMART" id="SM00448">
    <property type="entry name" value="REC"/>
    <property type="match status" value="1"/>
</dbReference>
<name>A0A919PKS8_9ACTN</name>
<dbReference type="Proteomes" id="UP000660611">
    <property type="component" value="Unassembled WGS sequence"/>
</dbReference>
<dbReference type="Pfam" id="PF00196">
    <property type="entry name" value="GerE"/>
    <property type="match status" value="1"/>
</dbReference>
<dbReference type="EMBL" id="BONQ01000029">
    <property type="protein sequence ID" value="GIG43848.1"/>
    <property type="molecule type" value="Genomic_DNA"/>
</dbReference>
<dbReference type="GO" id="GO:0003677">
    <property type="term" value="F:DNA binding"/>
    <property type="evidence" value="ECO:0007669"/>
    <property type="project" value="UniProtKB-KW"/>
</dbReference>
<dbReference type="InterPro" id="IPR000792">
    <property type="entry name" value="Tscrpt_reg_LuxR_C"/>
</dbReference>
<comment type="caution">
    <text evidence="5">The sequence shown here is derived from an EMBL/GenBank/DDBJ whole genome shotgun (WGS) entry which is preliminary data.</text>
</comment>
<protein>
    <submittedName>
        <fullName evidence="5">DNA-binding response regulator</fullName>
    </submittedName>
</protein>
<evidence type="ECO:0000256" key="1">
    <source>
        <dbReference type="ARBA" id="ARBA00023125"/>
    </source>
</evidence>
<dbReference type="Gene3D" id="1.10.10.10">
    <property type="entry name" value="Winged helix-like DNA-binding domain superfamily/Winged helix DNA-binding domain"/>
    <property type="match status" value="1"/>
</dbReference>
<feature type="modified residue" description="4-aspartylphosphate" evidence="2">
    <location>
        <position position="72"/>
    </location>
</feature>
<proteinExistence type="predicted"/>
<dbReference type="CDD" id="cd06170">
    <property type="entry name" value="LuxR_C_like"/>
    <property type="match status" value="1"/>
</dbReference>
<dbReference type="SMART" id="SM00421">
    <property type="entry name" value="HTH_LUXR"/>
    <property type="match status" value="1"/>
</dbReference>
<dbReference type="InterPro" id="IPR016032">
    <property type="entry name" value="Sig_transdc_resp-reg_C-effctor"/>
</dbReference>
<dbReference type="GO" id="GO:0000160">
    <property type="term" value="P:phosphorelay signal transduction system"/>
    <property type="evidence" value="ECO:0007669"/>
    <property type="project" value="InterPro"/>
</dbReference>
<dbReference type="GO" id="GO:0006355">
    <property type="term" value="P:regulation of DNA-templated transcription"/>
    <property type="evidence" value="ECO:0007669"/>
    <property type="project" value="InterPro"/>
</dbReference>
<dbReference type="SUPFAM" id="SSF52172">
    <property type="entry name" value="CheY-like"/>
    <property type="match status" value="1"/>
</dbReference>
<dbReference type="InterPro" id="IPR039420">
    <property type="entry name" value="WalR-like"/>
</dbReference>
<dbReference type="SUPFAM" id="SSF46894">
    <property type="entry name" value="C-terminal effector domain of the bipartite response regulators"/>
    <property type="match status" value="1"/>
</dbReference>
<dbReference type="PANTHER" id="PTHR43214:SF43">
    <property type="entry name" value="TWO-COMPONENT RESPONSE REGULATOR"/>
    <property type="match status" value="1"/>
</dbReference>
<dbReference type="RefSeq" id="WP_203845706.1">
    <property type="nucleotide sequence ID" value="NZ_BAAAVW010000006.1"/>
</dbReference>
<dbReference type="PANTHER" id="PTHR43214">
    <property type="entry name" value="TWO-COMPONENT RESPONSE REGULATOR"/>
    <property type="match status" value="1"/>
</dbReference>
<dbReference type="PROSITE" id="PS50043">
    <property type="entry name" value="HTH_LUXR_2"/>
    <property type="match status" value="1"/>
</dbReference>
<dbReference type="AlphaFoldDB" id="A0A919PKS8"/>
<accession>A0A919PKS8</accession>